<keyword evidence="1" id="KW-0378">Hydrolase</keyword>
<reference evidence="5" key="1">
    <citation type="journal article" date="2013" name="Genome Announc.">
        <title>Draft genome sequence of Pseudozyma brasiliensis sp. nov. strain GHG001, a high producer of endo-1,4-xylanase isolated from an insect pest of sugarcane.</title>
        <authorList>
            <person name="Oliveira J.V.D.C."/>
            <person name="dos Santos R.A.C."/>
            <person name="Borges T.A."/>
            <person name="Riano-Pachon D.M."/>
            <person name="Goldman G.H."/>
        </authorList>
    </citation>
    <scope>NUCLEOTIDE SEQUENCE [LARGE SCALE GENOMIC DNA]</scope>
    <source>
        <strain evidence="5">GHG001</strain>
    </source>
</reference>
<evidence type="ECO:0000313" key="4">
    <source>
        <dbReference type="EMBL" id="EST06960.1"/>
    </source>
</evidence>
<organism evidence="4 5">
    <name type="scientific">Kalmanozyma brasiliensis (strain GHG001)</name>
    <name type="common">Yeast</name>
    <name type="synonym">Pseudozyma brasiliensis</name>
    <dbReference type="NCBI Taxonomy" id="1365824"/>
    <lineage>
        <taxon>Eukaryota</taxon>
        <taxon>Fungi</taxon>
        <taxon>Dikarya</taxon>
        <taxon>Basidiomycota</taxon>
        <taxon>Ustilaginomycotina</taxon>
        <taxon>Ustilaginomycetes</taxon>
        <taxon>Ustilaginales</taxon>
        <taxon>Ustilaginaceae</taxon>
        <taxon>Kalmanozyma</taxon>
    </lineage>
</organism>
<dbReference type="EMBL" id="KI545866">
    <property type="protein sequence ID" value="EST06960.1"/>
    <property type="molecule type" value="Genomic_DNA"/>
</dbReference>
<protein>
    <recommendedName>
        <fullName evidence="3">Serine hydrolase domain-containing protein</fullName>
    </recommendedName>
</protein>
<keyword evidence="5" id="KW-1185">Reference proteome</keyword>
<evidence type="ECO:0000256" key="1">
    <source>
        <dbReference type="ARBA" id="ARBA00022801"/>
    </source>
</evidence>
<dbReference type="eggNOG" id="ENOG502SG0B">
    <property type="taxonomic scope" value="Eukaryota"/>
</dbReference>
<dbReference type="GO" id="GO:0016787">
    <property type="term" value="F:hydrolase activity"/>
    <property type="evidence" value="ECO:0007669"/>
    <property type="project" value="UniProtKB-KW"/>
</dbReference>
<feature type="compositionally biased region" description="Polar residues" evidence="2">
    <location>
        <begin position="122"/>
        <end position="132"/>
    </location>
</feature>
<evidence type="ECO:0000259" key="3">
    <source>
        <dbReference type="Pfam" id="PF03959"/>
    </source>
</evidence>
<dbReference type="HOGENOM" id="CLU_051938_4_1_1"/>
<dbReference type="SUPFAM" id="SSF53474">
    <property type="entry name" value="alpha/beta-Hydrolases"/>
    <property type="match status" value="1"/>
</dbReference>
<dbReference type="InterPro" id="IPR029058">
    <property type="entry name" value="AB_hydrolase_fold"/>
</dbReference>
<dbReference type="Pfam" id="PF03959">
    <property type="entry name" value="FSH1"/>
    <property type="match status" value="2"/>
</dbReference>
<dbReference type="GeneID" id="27419380"/>
<accession>V5EPC2</accession>
<feature type="region of interest" description="Disordered" evidence="2">
    <location>
        <begin position="110"/>
        <end position="137"/>
    </location>
</feature>
<dbReference type="Proteomes" id="UP000019377">
    <property type="component" value="Unassembled WGS sequence"/>
</dbReference>
<dbReference type="OrthoDB" id="414698at2759"/>
<dbReference type="OMA" id="DIGHCPP"/>
<dbReference type="PANTHER" id="PTHR48070:SF6">
    <property type="entry name" value="ESTERASE OVCA2"/>
    <property type="match status" value="1"/>
</dbReference>
<dbReference type="InterPro" id="IPR005645">
    <property type="entry name" value="FSH-like_dom"/>
</dbReference>
<feature type="domain" description="Serine hydrolase" evidence="3">
    <location>
        <begin position="185"/>
        <end position="294"/>
    </location>
</feature>
<dbReference type="AlphaFoldDB" id="V5EPC2"/>
<dbReference type="InterPro" id="IPR050593">
    <property type="entry name" value="LovG"/>
</dbReference>
<evidence type="ECO:0000313" key="5">
    <source>
        <dbReference type="Proteomes" id="UP000019377"/>
    </source>
</evidence>
<sequence>MSDRKTRLLALHGKGTSGRIMKTQIKPIVDVLGDVLEVHYMDGSELSAPYQGIESIFPKQKYYAWYQQPTREALQLAHDRIAMRLSPSMALALTPHEVQAGPFGASFLPQAADLPTPPETPSIATPMSSTDQAPKRRVSDDMAVALPKLGETGRPWLPNPIAGMETPRSYPSTAGVRTPLDADFAPYDGLICFSQGCAASTGLLLALNARLGCKAPLPVQFVILICGGRPFEADGSMERVQSTKVTPIAIRSVHIHGLQDPNYEESKRLACLYSDVHREVIELDIGHCPPRRTADVHLVAAAIRRTIAGLY</sequence>
<gene>
    <name evidence="4" type="ORF">PSEUBRA_SCAF23g05243</name>
</gene>
<evidence type="ECO:0000256" key="2">
    <source>
        <dbReference type="SAM" id="MobiDB-lite"/>
    </source>
</evidence>
<feature type="domain" description="Serine hydrolase" evidence="3">
    <location>
        <begin position="1"/>
        <end position="71"/>
    </location>
</feature>
<dbReference type="PANTHER" id="PTHR48070">
    <property type="entry name" value="ESTERASE OVCA2"/>
    <property type="match status" value="1"/>
</dbReference>
<proteinExistence type="predicted"/>
<dbReference type="GO" id="GO:0005737">
    <property type="term" value="C:cytoplasm"/>
    <property type="evidence" value="ECO:0007669"/>
    <property type="project" value="TreeGrafter"/>
</dbReference>
<dbReference type="RefSeq" id="XP_016291949.1">
    <property type="nucleotide sequence ID" value="XM_016436737.1"/>
</dbReference>
<dbReference type="GO" id="GO:0005634">
    <property type="term" value="C:nucleus"/>
    <property type="evidence" value="ECO:0007669"/>
    <property type="project" value="TreeGrafter"/>
</dbReference>
<name>V5EPC2_KALBG</name>
<dbReference type="STRING" id="1365824.V5EPC2"/>
<dbReference type="Gene3D" id="3.40.50.1820">
    <property type="entry name" value="alpha/beta hydrolase"/>
    <property type="match status" value="1"/>
</dbReference>